<organism evidence="2 3">
    <name type="scientific">Pseudoalteromonas fenneropenaei</name>
    <dbReference type="NCBI Taxonomy" id="1737459"/>
    <lineage>
        <taxon>Bacteria</taxon>
        <taxon>Pseudomonadati</taxon>
        <taxon>Pseudomonadota</taxon>
        <taxon>Gammaproteobacteria</taxon>
        <taxon>Alteromonadales</taxon>
        <taxon>Pseudoalteromonadaceae</taxon>
        <taxon>Pseudoalteromonas</taxon>
    </lineage>
</organism>
<dbReference type="Pfam" id="PF08240">
    <property type="entry name" value="ADH_N"/>
    <property type="match status" value="1"/>
</dbReference>
<name>A0ABV7CL66_9GAMM</name>
<protein>
    <submittedName>
        <fullName evidence="2">Alcohol dehydrogenase catalytic domain-containing protein</fullName>
    </submittedName>
</protein>
<reference evidence="3" key="1">
    <citation type="journal article" date="2019" name="Int. J. Syst. Evol. Microbiol.">
        <title>The Global Catalogue of Microorganisms (GCM) 10K type strain sequencing project: providing services to taxonomists for standard genome sequencing and annotation.</title>
        <authorList>
            <consortium name="The Broad Institute Genomics Platform"/>
            <consortium name="The Broad Institute Genome Sequencing Center for Infectious Disease"/>
            <person name="Wu L."/>
            <person name="Ma J."/>
        </authorList>
    </citation>
    <scope>NUCLEOTIDE SEQUENCE [LARGE SCALE GENOMIC DNA]</scope>
    <source>
        <strain evidence="3">KCTC 42730</strain>
    </source>
</reference>
<dbReference type="InterPro" id="IPR020843">
    <property type="entry name" value="ER"/>
</dbReference>
<evidence type="ECO:0000259" key="1">
    <source>
        <dbReference type="SMART" id="SM00829"/>
    </source>
</evidence>
<dbReference type="InterPro" id="IPR036291">
    <property type="entry name" value="NAD(P)-bd_dom_sf"/>
</dbReference>
<dbReference type="RefSeq" id="WP_377124569.1">
    <property type="nucleotide sequence ID" value="NZ_JBHRSD010000018.1"/>
</dbReference>
<dbReference type="SUPFAM" id="SSF51735">
    <property type="entry name" value="NAD(P)-binding Rossmann-fold domains"/>
    <property type="match status" value="1"/>
</dbReference>
<dbReference type="CDD" id="cd05188">
    <property type="entry name" value="MDR"/>
    <property type="match status" value="1"/>
</dbReference>
<evidence type="ECO:0000313" key="3">
    <source>
        <dbReference type="Proteomes" id="UP001595453"/>
    </source>
</evidence>
<dbReference type="SMART" id="SM00829">
    <property type="entry name" value="PKS_ER"/>
    <property type="match status" value="1"/>
</dbReference>
<dbReference type="Gene3D" id="3.90.180.10">
    <property type="entry name" value="Medium-chain alcohol dehydrogenases, catalytic domain"/>
    <property type="match status" value="1"/>
</dbReference>
<dbReference type="InterPro" id="IPR011032">
    <property type="entry name" value="GroES-like_sf"/>
</dbReference>
<dbReference type="SUPFAM" id="SSF50129">
    <property type="entry name" value="GroES-like"/>
    <property type="match status" value="1"/>
</dbReference>
<dbReference type="Gene3D" id="3.40.50.720">
    <property type="entry name" value="NAD(P)-binding Rossmann-like Domain"/>
    <property type="match status" value="1"/>
</dbReference>
<dbReference type="EMBL" id="JBHRSD010000018">
    <property type="protein sequence ID" value="MFC3033262.1"/>
    <property type="molecule type" value="Genomic_DNA"/>
</dbReference>
<dbReference type="InterPro" id="IPR013154">
    <property type="entry name" value="ADH-like_N"/>
</dbReference>
<sequence>MKCLVACNEQTRSMLVDSGQFMAFNVEDTVTHIGLIDQPDIQFDKTDPNNATRVFIEVSAFSCNYREKSRMVKAALRQEIGFTILGSEFVAKVIDIGPAVTDFKVGDRVIGNGCVDLHIAQPGLSTQRASSQLQIIAQEKLISIPHTMSDTVAAAFSVGAQTAYSMANRLPTKENEHVLITAATSNTSLFAIKALLNRNVHVHALTTNSSMVEHLSAMGVQHICLINKNGVFDEQLKNYLTSKNIKYFDHIIDPFFDVYLCKLIRHIRRFGSYITCGVAQQTATSKCDSFTSQGLPMSEVFSLIIRKSISLVGNNLGITADLKNALEDYSAGKIQVDIDKTVINGDLQNFLTHTFQGVNRFGKVVFGYGSRP</sequence>
<gene>
    <name evidence="2" type="ORF">ACFOEE_12095</name>
</gene>
<dbReference type="Proteomes" id="UP001595453">
    <property type="component" value="Unassembled WGS sequence"/>
</dbReference>
<dbReference type="InterPro" id="IPR051397">
    <property type="entry name" value="Zn-ADH-like_protein"/>
</dbReference>
<accession>A0ABV7CL66</accession>
<feature type="domain" description="Enoyl reductase (ER)" evidence="1">
    <location>
        <begin position="34"/>
        <end position="366"/>
    </location>
</feature>
<dbReference type="PANTHER" id="PTHR43677:SF11">
    <property type="entry name" value="ZINC-CONTAINING ALCOHOL DEHYDROGENASE"/>
    <property type="match status" value="1"/>
</dbReference>
<proteinExistence type="predicted"/>
<evidence type="ECO:0000313" key="2">
    <source>
        <dbReference type="EMBL" id="MFC3033262.1"/>
    </source>
</evidence>
<keyword evidence="3" id="KW-1185">Reference proteome</keyword>
<comment type="caution">
    <text evidence="2">The sequence shown here is derived from an EMBL/GenBank/DDBJ whole genome shotgun (WGS) entry which is preliminary data.</text>
</comment>
<dbReference type="PANTHER" id="PTHR43677">
    <property type="entry name" value="SHORT-CHAIN DEHYDROGENASE/REDUCTASE"/>
    <property type="match status" value="1"/>
</dbReference>